<accession>A0A0G0QMB9</accession>
<evidence type="ECO:0000313" key="3">
    <source>
        <dbReference type="Proteomes" id="UP000034246"/>
    </source>
</evidence>
<protein>
    <submittedName>
        <fullName evidence="2">Metallopeptidase-like protein</fullName>
    </submittedName>
</protein>
<gene>
    <name evidence="2" type="ORF">UT39_C0006G0041</name>
</gene>
<dbReference type="STRING" id="1618550.UT39_C0006G0041"/>
<dbReference type="EMBL" id="LBWP01000006">
    <property type="protein sequence ID" value="KKR11535.1"/>
    <property type="molecule type" value="Genomic_DNA"/>
</dbReference>
<dbReference type="AlphaFoldDB" id="A0A0G0QMB9"/>
<dbReference type="InterPro" id="IPR043998">
    <property type="entry name" value="Put_Metallopep"/>
</dbReference>
<dbReference type="Proteomes" id="UP000034246">
    <property type="component" value="Unassembled WGS sequence"/>
</dbReference>
<sequence>MKLKKALKFIGFKNSTKKRKKRRKSSSAVVWEKAKDIQTRIAHLIRLSHLPFAPEKISCMRSYNSKSRAYARIWGLSKVWQLSLNLKPSYVIEVLSEKFDGLPNDKKDEVLLHELAHIPNNFSGSLLPHIRHGKRSFSKKVDRLVQSVKLNLKKL</sequence>
<comment type="caution">
    <text evidence="2">The sequence shown here is derived from an EMBL/GenBank/DDBJ whole genome shotgun (WGS) entry which is preliminary data.</text>
</comment>
<dbReference type="Pfam" id="PF18894">
    <property type="entry name" value="PhageMetallopep"/>
    <property type="match status" value="1"/>
</dbReference>
<feature type="domain" description="Putative phage metallopeptidase" evidence="1">
    <location>
        <begin position="31"/>
        <end position="129"/>
    </location>
</feature>
<name>A0A0G0QMB9_9BACT</name>
<reference evidence="2 3" key="1">
    <citation type="journal article" date="2015" name="Nature">
        <title>rRNA introns, odd ribosomes, and small enigmatic genomes across a large radiation of phyla.</title>
        <authorList>
            <person name="Brown C.T."/>
            <person name="Hug L.A."/>
            <person name="Thomas B.C."/>
            <person name="Sharon I."/>
            <person name="Castelle C.J."/>
            <person name="Singh A."/>
            <person name="Wilkins M.J."/>
            <person name="Williams K.H."/>
            <person name="Banfield J.F."/>
        </authorList>
    </citation>
    <scope>NUCLEOTIDE SEQUENCE [LARGE SCALE GENOMIC DNA]</scope>
</reference>
<evidence type="ECO:0000313" key="2">
    <source>
        <dbReference type="EMBL" id="KKR11535.1"/>
    </source>
</evidence>
<proteinExistence type="predicted"/>
<evidence type="ECO:0000259" key="1">
    <source>
        <dbReference type="Pfam" id="PF18894"/>
    </source>
</evidence>
<organism evidence="2 3">
    <name type="scientific">Candidatus Woesebacteria bacterium GW2011_GWA1_39_21</name>
    <dbReference type="NCBI Taxonomy" id="1618550"/>
    <lineage>
        <taxon>Bacteria</taxon>
        <taxon>Candidatus Woeseibacteriota</taxon>
    </lineage>
</organism>